<evidence type="ECO:0000313" key="2">
    <source>
        <dbReference type="Proteomes" id="UP000549911"/>
    </source>
</evidence>
<dbReference type="EMBL" id="JACCBW010000001">
    <property type="protein sequence ID" value="NYE35348.1"/>
    <property type="molecule type" value="Genomic_DNA"/>
</dbReference>
<name>A0A7Y9GZX0_9ACTN</name>
<organism evidence="1 2">
    <name type="scientific">Nocardioides cavernae</name>
    <dbReference type="NCBI Taxonomy" id="1921566"/>
    <lineage>
        <taxon>Bacteria</taxon>
        <taxon>Bacillati</taxon>
        <taxon>Actinomycetota</taxon>
        <taxon>Actinomycetes</taxon>
        <taxon>Propionibacteriales</taxon>
        <taxon>Nocardioidaceae</taxon>
        <taxon>Nocardioides</taxon>
    </lineage>
</organism>
<reference evidence="1 2" key="1">
    <citation type="submission" date="2020-07" db="EMBL/GenBank/DDBJ databases">
        <authorList>
            <person name="Partida-Martinez L."/>
            <person name="Huntemann M."/>
            <person name="Clum A."/>
            <person name="Wang J."/>
            <person name="Palaniappan K."/>
            <person name="Ritter S."/>
            <person name="Chen I.-M."/>
            <person name="Stamatis D."/>
            <person name="Reddy T."/>
            <person name="O'Malley R."/>
            <person name="Daum C."/>
            <person name="Shapiro N."/>
            <person name="Ivanova N."/>
            <person name="Kyrpides N."/>
            <person name="Woyke T."/>
        </authorList>
    </citation>
    <scope>NUCLEOTIDE SEQUENCE [LARGE SCALE GENOMIC DNA]</scope>
    <source>
        <strain evidence="1 2">AT2.17</strain>
    </source>
</reference>
<proteinExistence type="predicted"/>
<accession>A0A7Y9GZX0</accession>
<dbReference type="Proteomes" id="UP000549911">
    <property type="component" value="Unassembled WGS sequence"/>
</dbReference>
<evidence type="ECO:0000313" key="1">
    <source>
        <dbReference type="EMBL" id="NYE35348.1"/>
    </source>
</evidence>
<comment type="caution">
    <text evidence="1">The sequence shown here is derived from an EMBL/GenBank/DDBJ whole genome shotgun (WGS) entry which is preliminary data.</text>
</comment>
<reference evidence="1 2" key="2">
    <citation type="submission" date="2020-08" db="EMBL/GenBank/DDBJ databases">
        <title>The Agave Microbiome: Exploring the role of microbial communities in plant adaptations to desert environments.</title>
        <authorList>
            <person name="Partida-Martinez L.P."/>
        </authorList>
    </citation>
    <scope>NUCLEOTIDE SEQUENCE [LARGE SCALE GENOMIC DNA]</scope>
    <source>
        <strain evidence="1 2">AT2.17</strain>
    </source>
</reference>
<gene>
    <name evidence="1" type="ORF">F4692_000452</name>
</gene>
<sequence>MTRIIARTSRLVLREPTTDDVEAVLAYVHRIVRHEWTG</sequence>
<protein>
    <submittedName>
        <fullName evidence="1">Uncharacterized protein</fullName>
    </submittedName>
</protein>
<keyword evidence="2" id="KW-1185">Reference proteome</keyword>
<dbReference type="AlphaFoldDB" id="A0A7Y9GZX0"/>